<keyword evidence="2" id="KW-0732">Signal</keyword>
<sequence length="122" mass="12306">MRTPQLLVLAVALATSTMANPVPEMGNDPAARGALNNPAAPDEPACTTTMPVFAKMTFGPTSTVWTSTATSTESVDCGGCNEVQTSVVYVGPGPVVFFTTTTTAETASTTTVLACATSAAGQ</sequence>
<proteinExistence type="predicted"/>
<dbReference type="EMBL" id="JACEFI010000003">
    <property type="protein sequence ID" value="KAH0599754.1"/>
    <property type="molecule type" value="Genomic_DNA"/>
</dbReference>
<evidence type="ECO:0000313" key="3">
    <source>
        <dbReference type="EMBL" id="KAH0599754.1"/>
    </source>
</evidence>
<reference evidence="3 4" key="1">
    <citation type="submission" date="2020-07" db="EMBL/GenBank/DDBJ databases">
        <title>Metarhizium humberi genome.</title>
        <authorList>
            <person name="Lysoe E."/>
        </authorList>
    </citation>
    <scope>NUCLEOTIDE SEQUENCE [LARGE SCALE GENOMIC DNA]</scope>
    <source>
        <strain evidence="3 4">ESALQ1638</strain>
    </source>
</reference>
<feature type="region of interest" description="Disordered" evidence="1">
    <location>
        <begin position="22"/>
        <end position="42"/>
    </location>
</feature>
<comment type="caution">
    <text evidence="3">The sequence shown here is derived from an EMBL/GenBank/DDBJ whole genome shotgun (WGS) entry which is preliminary data.</text>
</comment>
<evidence type="ECO:0000256" key="1">
    <source>
        <dbReference type="SAM" id="MobiDB-lite"/>
    </source>
</evidence>
<protein>
    <submittedName>
        <fullName evidence="3">Uncharacterized protein</fullName>
    </submittedName>
</protein>
<organism evidence="3 4">
    <name type="scientific">Metarhizium humberi</name>
    <dbReference type="NCBI Taxonomy" id="2596975"/>
    <lineage>
        <taxon>Eukaryota</taxon>
        <taxon>Fungi</taxon>
        <taxon>Dikarya</taxon>
        <taxon>Ascomycota</taxon>
        <taxon>Pezizomycotina</taxon>
        <taxon>Sordariomycetes</taxon>
        <taxon>Hypocreomycetidae</taxon>
        <taxon>Hypocreales</taxon>
        <taxon>Clavicipitaceae</taxon>
        <taxon>Metarhizium</taxon>
    </lineage>
</organism>
<feature type="chain" id="PRO_5040379834" evidence="2">
    <location>
        <begin position="20"/>
        <end position="122"/>
    </location>
</feature>
<feature type="signal peptide" evidence="2">
    <location>
        <begin position="1"/>
        <end position="19"/>
    </location>
</feature>
<dbReference type="Proteomes" id="UP000764110">
    <property type="component" value="Unassembled WGS sequence"/>
</dbReference>
<gene>
    <name evidence="3" type="ORF">MHUMG1_02544</name>
</gene>
<evidence type="ECO:0000313" key="4">
    <source>
        <dbReference type="Proteomes" id="UP000764110"/>
    </source>
</evidence>
<evidence type="ECO:0000256" key="2">
    <source>
        <dbReference type="SAM" id="SignalP"/>
    </source>
</evidence>
<keyword evidence="4" id="KW-1185">Reference proteome</keyword>
<accession>A0A9P8MI58</accession>
<name>A0A9P8MI58_9HYPO</name>
<dbReference type="AlphaFoldDB" id="A0A9P8MI58"/>